<organism evidence="2 3">
    <name type="scientific">Rhizophlyctis rosea</name>
    <dbReference type="NCBI Taxonomy" id="64517"/>
    <lineage>
        <taxon>Eukaryota</taxon>
        <taxon>Fungi</taxon>
        <taxon>Fungi incertae sedis</taxon>
        <taxon>Chytridiomycota</taxon>
        <taxon>Chytridiomycota incertae sedis</taxon>
        <taxon>Chytridiomycetes</taxon>
        <taxon>Rhizophlyctidales</taxon>
        <taxon>Rhizophlyctidaceae</taxon>
        <taxon>Rhizophlyctis</taxon>
    </lineage>
</organism>
<protein>
    <submittedName>
        <fullName evidence="2">Uncharacterized protein</fullName>
    </submittedName>
</protein>
<sequence length="293" mass="31840">MRPNAPIRLRIDDTGTNLSVIGFGGQFPSLAPSLASSPQYRHDLQSWLSKVGELLRSSDELVEQNAVRLLVCSARLASAFEMSQIASHLKANFVIFPEPHLQYPALLPQAFLFPGESSTAKRLAARNALEPLLANIANTQSADNPVERHHIAVAAFALVDSPINEMDHQSSNYCLLPKAFEAHVVFRCADEKVGLETYSAGQKMRNNQDNTTPPSVTTTLTPPQNLSTPPGLDAHANKPYPLSPEPPHTDAATHRRLANSKSLDSLSTIRKEAGERMHVRAASSGGGEWEGVQ</sequence>
<evidence type="ECO:0000313" key="3">
    <source>
        <dbReference type="Proteomes" id="UP001212841"/>
    </source>
</evidence>
<evidence type="ECO:0000313" key="2">
    <source>
        <dbReference type="EMBL" id="KAJ3038381.1"/>
    </source>
</evidence>
<accession>A0AAD5S4H9</accession>
<gene>
    <name evidence="2" type="ORF">HK097_003187</name>
</gene>
<feature type="non-terminal residue" evidence="2">
    <location>
        <position position="1"/>
    </location>
</feature>
<dbReference type="Proteomes" id="UP001212841">
    <property type="component" value="Unassembled WGS sequence"/>
</dbReference>
<reference evidence="2" key="1">
    <citation type="submission" date="2020-05" db="EMBL/GenBank/DDBJ databases">
        <title>Phylogenomic resolution of chytrid fungi.</title>
        <authorList>
            <person name="Stajich J.E."/>
            <person name="Amses K."/>
            <person name="Simmons R."/>
            <person name="Seto K."/>
            <person name="Myers J."/>
            <person name="Bonds A."/>
            <person name="Quandt C.A."/>
            <person name="Barry K."/>
            <person name="Liu P."/>
            <person name="Grigoriev I."/>
            <person name="Longcore J.E."/>
            <person name="James T.Y."/>
        </authorList>
    </citation>
    <scope>NUCLEOTIDE SEQUENCE</scope>
    <source>
        <strain evidence="2">JEL0318</strain>
    </source>
</reference>
<feature type="compositionally biased region" description="Basic and acidic residues" evidence="1">
    <location>
        <begin position="269"/>
        <end position="278"/>
    </location>
</feature>
<feature type="compositionally biased region" description="Polar residues" evidence="1">
    <location>
        <begin position="259"/>
        <end position="268"/>
    </location>
</feature>
<dbReference type="EMBL" id="JADGJD010001735">
    <property type="protein sequence ID" value="KAJ3038381.1"/>
    <property type="molecule type" value="Genomic_DNA"/>
</dbReference>
<keyword evidence="3" id="KW-1185">Reference proteome</keyword>
<feature type="region of interest" description="Disordered" evidence="1">
    <location>
        <begin position="199"/>
        <end position="293"/>
    </location>
</feature>
<proteinExistence type="predicted"/>
<feature type="compositionally biased region" description="Gly residues" evidence="1">
    <location>
        <begin position="284"/>
        <end position="293"/>
    </location>
</feature>
<feature type="compositionally biased region" description="Low complexity" evidence="1">
    <location>
        <begin position="211"/>
        <end position="223"/>
    </location>
</feature>
<name>A0AAD5S4H9_9FUNG</name>
<comment type="caution">
    <text evidence="2">The sequence shown here is derived from an EMBL/GenBank/DDBJ whole genome shotgun (WGS) entry which is preliminary data.</text>
</comment>
<dbReference type="AlphaFoldDB" id="A0AAD5S4H9"/>
<evidence type="ECO:0000256" key="1">
    <source>
        <dbReference type="SAM" id="MobiDB-lite"/>
    </source>
</evidence>